<keyword evidence="1" id="KW-0812">Transmembrane</keyword>
<dbReference type="Proteomes" id="UP000799436">
    <property type="component" value="Unassembled WGS sequence"/>
</dbReference>
<feature type="transmembrane region" description="Helical" evidence="1">
    <location>
        <begin position="32"/>
        <end position="51"/>
    </location>
</feature>
<evidence type="ECO:0000313" key="2">
    <source>
        <dbReference type="EMBL" id="KAF2765023.1"/>
    </source>
</evidence>
<evidence type="ECO:0000313" key="3">
    <source>
        <dbReference type="Proteomes" id="UP000799436"/>
    </source>
</evidence>
<evidence type="ECO:0000256" key="1">
    <source>
        <dbReference type="SAM" id="Phobius"/>
    </source>
</evidence>
<dbReference type="PANTHER" id="PTHR37488">
    <property type="entry name" value="DUF1275 DOMAIN-CONTAINING PROTEIN"/>
    <property type="match status" value="1"/>
</dbReference>
<proteinExistence type="predicted"/>
<reference evidence="2" key="1">
    <citation type="journal article" date="2020" name="Stud. Mycol.">
        <title>101 Dothideomycetes genomes: a test case for predicting lifestyles and emergence of pathogens.</title>
        <authorList>
            <person name="Haridas S."/>
            <person name="Albert R."/>
            <person name="Binder M."/>
            <person name="Bloem J."/>
            <person name="Labutti K."/>
            <person name="Salamov A."/>
            <person name="Andreopoulos B."/>
            <person name="Baker S."/>
            <person name="Barry K."/>
            <person name="Bills G."/>
            <person name="Bluhm B."/>
            <person name="Cannon C."/>
            <person name="Castanera R."/>
            <person name="Culley D."/>
            <person name="Daum C."/>
            <person name="Ezra D."/>
            <person name="Gonzalez J."/>
            <person name="Henrissat B."/>
            <person name="Kuo A."/>
            <person name="Liang C."/>
            <person name="Lipzen A."/>
            <person name="Lutzoni F."/>
            <person name="Magnuson J."/>
            <person name="Mondo S."/>
            <person name="Nolan M."/>
            <person name="Ohm R."/>
            <person name="Pangilinan J."/>
            <person name="Park H.-J."/>
            <person name="Ramirez L."/>
            <person name="Alfaro M."/>
            <person name="Sun H."/>
            <person name="Tritt A."/>
            <person name="Yoshinaga Y."/>
            <person name="Zwiers L.-H."/>
            <person name="Turgeon B."/>
            <person name="Goodwin S."/>
            <person name="Spatafora J."/>
            <person name="Crous P."/>
            <person name="Grigoriev I."/>
        </authorList>
    </citation>
    <scope>NUCLEOTIDE SEQUENCE</scope>
    <source>
        <strain evidence="2">CBS 116005</strain>
    </source>
</reference>
<dbReference type="PANTHER" id="PTHR37488:SF7">
    <property type="entry name" value="DUF1275 DOMAIN PROTEIN"/>
    <property type="match status" value="1"/>
</dbReference>
<feature type="transmembrane region" description="Helical" evidence="1">
    <location>
        <begin position="217"/>
        <end position="234"/>
    </location>
</feature>
<name>A0A6G1KWH2_9PEZI</name>
<keyword evidence="1" id="KW-1133">Transmembrane helix</keyword>
<feature type="transmembrane region" description="Helical" evidence="1">
    <location>
        <begin position="89"/>
        <end position="106"/>
    </location>
</feature>
<feature type="transmembrane region" description="Helical" evidence="1">
    <location>
        <begin position="159"/>
        <end position="178"/>
    </location>
</feature>
<feature type="transmembrane region" description="Helical" evidence="1">
    <location>
        <begin position="118"/>
        <end position="139"/>
    </location>
</feature>
<accession>A0A6G1KWH2</accession>
<dbReference type="EMBL" id="ML995903">
    <property type="protein sequence ID" value="KAF2765023.1"/>
    <property type="molecule type" value="Genomic_DNA"/>
</dbReference>
<feature type="transmembrane region" description="Helical" evidence="1">
    <location>
        <begin position="58"/>
        <end position="77"/>
    </location>
</feature>
<evidence type="ECO:0008006" key="4">
    <source>
        <dbReference type="Google" id="ProtNLM"/>
    </source>
</evidence>
<keyword evidence="3" id="KW-1185">Reference proteome</keyword>
<protein>
    <recommendedName>
        <fullName evidence="4">DUF1275 domain protein</fullName>
    </recommendedName>
</protein>
<feature type="transmembrane region" description="Helical" evidence="1">
    <location>
        <begin position="240"/>
        <end position="261"/>
    </location>
</feature>
<sequence>MAESNEHPLLNDDYESTRNSSQTSRHYLAQKIFTRHTDLILILCFGINGLIDSGSYNAYQCFVCMITGNTIFAALGMSSLPVQAPRYQWTKSLSSIFAFLLGYLIFSNLHRLAGRKRWIFVASFILQSILIAISAFLVSRGQSSERYPHETVLPPPFPWIDSALIALLSFQTAGKVVASRMLKLTQLPTNVLSMMYNDLISDPAILSPGNIQQNRRIGGLVVYIAGPIAGGASAKSHAGFGGLLWIAAGLSLAIALGWLVWRESSPEINRR</sequence>
<dbReference type="OrthoDB" id="5288586at2759"/>
<dbReference type="Pfam" id="PF06912">
    <property type="entry name" value="DUF1275"/>
    <property type="match status" value="1"/>
</dbReference>
<gene>
    <name evidence="2" type="ORF">EJ03DRAFT_280972</name>
</gene>
<keyword evidence="1" id="KW-0472">Membrane</keyword>
<organism evidence="2 3">
    <name type="scientific">Teratosphaeria nubilosa</name>
    <dbReference type="NCBI Taxonomy" id="161662"/>
    <lineage>
        <taxon>Eukaryota</taxon>
        <taxon>Fungi</taxon>
        <taxon>Dikarya</taxon>
        <taxon>Ascomycota</taxon>
        <taxon>Pezizomycotina</taxon>
        <taxon>Dothideomycetes</taxon>
        <taxon>Dothideomycetidae</taxon>
        <taxon>Mycosphaerellales</taxon>
        <taxon>Teratosphaeriaceae</taxon>
        <taxon>Teratosphaeria</taxon>
    </lineage>
</organism>
<dbReference type="AlphaFoldDB" id="A0A6G1KWH2"/>
<dbReference type="InterPro" id="IPR010699">
    <property type="entry name" value="DUF1275"/>
</dbReference>